<dbReference type="GeneID" id="78455092"/>
<dbReference type="NCBIfam" id="NF005540">
    <property type="entry name" value="PRK07203.1"/>
    <property type="match status" value="1"/>
</dbReference>
<dbReference type="InterPro" id="IPR006680">
    <property type="entry name" value="Amidohydro-rel"/>
</dbReference>
<gene>
    <name evidence="3" type="primary">ssnA</name>
    <name evidence="3" type="ORF">NCTC12112_00501</name>
</gene>
<dbReference type="RefSeq" id="WP_005978378.1">
    <property type="nucleotide sequence ID" value="NZ_CABKNW010000003.1"/>
</dbReference>
<dbReference type="KEGG" id="ful:C4N20_09730"/>
<dbReference type="PANTHER" id="PTHR43794:SF11">
    <property type="entry name" value="AMIDOHYDROLASE-RELATED DOMAIN-CONTAINING PROTEIN"/>
    <property type="match status" value="1"/>
</dbReference>
<evidence type="ECO:0000259" key="2">
    <source>
        <dbReference type="Pfam" id="PF01979"/>
    </source>
</evidence>
<dbReference type="InterPro" id="IPR011059">
    <property type="entry name" value="Metal-dep_hydrolase_composite"/>
</dbReference>
<accession>A0AAX2J8R3</accession>
<evidence type="ECO:0000313" key="3">
    <source>
        <dbReference type="EMBL" id="SQJ00146.1"/>
    </source>
</evidence>
<name>A0AAX2J8R3_9FUSO</name>
<evidence type="ECO:0000256" key="1">
    <source>
        <dbReference type="ARBA" id="ARBA00022801"/>
    </source>
</evidence>
<dbReference type="Gene3D" id="2.30.40.10">
    <property type="entry name" value="Urease, subunit C, domain 1"/>
    <property type="match status" value="1"/>
</dbReference>
<dbReference type="InterPro" id="IPR050287">
    <property type="entry name" value="MTA/SAH_deaminase"/>
</dbReference>
<proteinExistence type="predicted"/>
<sequence>MILINGRIITQDIERPYIENGSIVIKGEKIVDLGNTEDMIKKYPHEEIEDVKGKVIMPGLINTHHHIYSAFARGMKSNGKPSKDFIEILENLWWKLDKKLNLEDVEYSALTTYTDCIKNGVTTVFDHHASPYAITGSLETIAEAANKLGIRTCLCYEVSDRDGMEIMEEGIKENINFIKKYNTDSQNMIKGMFGLHASFTLSDASLRRCDEEMKGLNAGYHVHTAEGKADLEDSLKKYNKRVVERLRDFNILGDKTIAVHCIHINEEEMNILRDTKTNVVHNAESNMGNAVGCSPFLEMFAKGINIGIGTDGYTSDMFESMKVANILHKHEKKDPSAAWGEVPTALFENNRKIAEKYFKGDIGVIKAGALADVIVVDYDPLTPMDGNNTNGHILFGMMGRSVVTTIINGKIVMKDRKLLTGDEKGIFGHSRETAQKLWNRM</sequence>
<organism evidence="3 4">
    <name type="scientific">Fusobacterium ulcerans</name>
    <dbReference type="NCBI Taxonomy" id="861"/>
    <lineage>
        <taxon>Bacteria</taxon>
        <taxon>Fusobacteriati</taxon>
        <taxon>Fusobacteriota</taxon>
        <taxon>Fusobacteriia</taxon>
        <taxon>Fusobacteriales</taxon>
        <taxon>Fusobacteriaceae</taxon>
        <taxon>Fusobacterium</taxon>
    </lineage>
</organism>
<dbReference type="CDD" id="cd01298">
    <property type="entry name" value="ATZ_TRZ_like"/>
    <property type="match status" value="1"/>
</dbReference>
<dbReference type="SUPFAM" id="SSF51556">
    <property type="entry name" value="Metallo-dependent hydrolases"/>
    <property type="match status" value="1"/>
</dbReference>
<dbReference type="NCBIfam" id="TIGR03314">
    <property type="entry name" value="Se_ssnA"/>
    <property type="match status" value="1"/>
</dbReference>
<dbReference type="Gene3D" id="3.20.20.140">
    <property type="entry name" value="Metal-dependent hydrolases"/>
    <property type="match status" value="1"/>
</dbReference>
<dbReference type="PANTHER" id="PTHR43794">
    <property type="entry name" value="AMINOHYDROLASE SSNA-RELATED"/>
    <property type="match status" value="1"/>
</dbReference>
<dbReference type="Pfam" id="PF01979">
    <property type="entry name" value="Amidohydro_1"/>
    <property type="match status" value="1"/>
</dbReference>
<protein>
    <submittedName>
        <fullName evidence="3">Chlorohydrolase/aminohydrolase</fullName>
    </submittedName>
</protein>
<dbReference type="Proteomes" id="UP000249008">
    <property type="component" value="Chromosome 1"/>
</dbReference>
<dbReference type="EMBL" id="LS483487">
    <property type="protein sequence ID" value="SQJ00146.1"/>
    <property type="molecule type" value="Genomic_DNA"/>
</dbReference>
<dbReference type="AlphaFoldDB" id="A0AAX2J8R3"/>
<dbReference type="GO" id="GO:0016810">
    <property type="term" value="F:hydrolase activity, acting on carbon-nitrogen (but not peptide) bonds"/>
    <property type="evidence" value="ECO:0007669"/>
    <property type="project" value="InterPro"/>
</dbReference>
<dbReference type="InterPro" id="IPR032466">
    <property type="entry name" value="Metal_Hydrolase"/>
</dbReference>
<evidence type="ECO:0000313" key="4">
    <source>
        <dbReference type="Proteomes" id="UP000249008"/>
    </source>
</evidence>
<dbReference type="SUPFAM" id="SSF51338">
    <property type="entry name" value="Composite domain of metallo-dependent hydrolases"/>
    <property type="match status" value="1"/>
</dbReference>
<keyword evidence="1" id="KW-0378">Hydrolase</keyword>
<reference evidence="3 4" key="1">
    <citation type="submission" date="2018-06" db="EMBL/GenBank/DDBJ databases">
        <authorList>
            <consortium name="Pathogen Informatics"/>
            <person name="Doyle S."/>
        </authorList>
    </citation>
    <scope>NUCLEOTIDE SEQUENCE [LARGE SCALE GENOMIC DNA]</scope>
    <source>
        <strain evidence="3 4">NCTC12112</strain>
    </source>
</reference>
<dbReference type="InterPro" id="IPR017700">
    <property type="entry name" value="Aminohydrolase_SsnA"/>
</dbReference>
<feature type="domain" description="Amidohydrolase-related" evidence="2">
    <location>
        <begin position="55"/>
        <end position="412"/>
    </location>
</feature>